<dbReference type="AlphaFoldDB" id="X1FPZ8"/>
<evidence type="ECO:0008006" key="3">
    <source>
        <dbReference type="Google" id="ProtNLM"/>
    </source>
</evidence>
<keyword evidence="1" id="KW-0472">Membrane</keyword>
<keyword evidence="1" id="KW-1133">Transmembrane helix</keyword>
<evidence type="ECO:0000256" key="1">
    <source>
        <dbReference type="SAM" id="Phobius"/>
    </source>
</evidence>
<gene>
    <name evidence="2" type="ORF">S03H2_37165</name>
</gene>
<evidence type="ECO:0000313" key="2">
    <source>
        <dbReference type="EMBL" id="GAH47756.1"/>
    </source>
</evidence>
<dbReference type="EMBL" id="BARU01022847">
    <property type="protein sequence ID" value="GAH47756.1"/>
    <property type="molecule type" value="Genomic_DNA"/>
</dbReference>
<keyword evidence="1" id="KW-0812">Transmembrane</keyword>
<accession>X1FPZ8</accession>
<protein>
    <recommendedName>
        <fullName evidence="3">Citrate transporter-like domain-containing protein</fullName>
    </recommendedName>
</protein>
<feature type="transmembrane region" description="Helical" evidence="1">
    <location>
        <begin position="50"/>
        <end position="73"/>
    </location>
</feature>
<sequence length="90" mass="10200">MTEIIKLLVVIAVIIFLIRRKWKLGYIMLLAPLLIGVFFDLSPVQIGKNIIWALIDPMTLKLIGIIILVYILSGVLRKVESLKDLVDSLQ</sequence>
<organism evidence="2">
    <name type="scientific">marine sediment metagenome</name>
    <dbReference type="NCBI Taxonomy" id="412755"/>
    <lineage>
        <taxon>unclassified sequences</taxon>
        <taxon>metagenomes</taxon>
        <taxon>ecological metagenomes</taxon>
    </lineage>
</organism>
<reference evidence="2" key="1">
    <citation type="journal article" date="2014" name="Front. Microbiol.">
        <title>High frequency of phylogenetically diverse reductive dehalogenase-homologous genes in deep subseafloor sedimentary metagenomes.</title>
        <authorList>
            <person name="Kawai M."/>
            <person name="Futagami T."/>
            <person name="Toyoda A."/>
            <person name="Takaki Y."/>
            <person name="Nishi S."/>
            <person name="Hori S."/>
            <person name="Arai W."/>
            <person name="Tsubouchi T."/>
            <person name="Morono Y."/>
            <person name="Uchiyama I."/>
            <person name="Ito T."/>
            <person name="Fujiyama A."/>
            <person name="Inagaki F."/>
            <person name="Takami H."/>
        </authorList>
    </citation>
    <scope>NUCLEOTIDE SEQUENCE</scope>
    <source>
        <strain evidence="2">Expedition CK06-06</strain>
    </source>
</reference>
<feature type="non-terminal residue" evidence="2">
    <location>
        <position position="90"/>
    </location>
</feature>
<name>X1FPZ8_9ZZZZ</name>
<feature type="transmembrane region" description="Helical" evidence="1">
    <location>
        <begin position="24"/>
        <end position="44"/>
    </location>
</feature>
<comment type="caution">
    <text evidence="2">The sequence shown here is derived from an EMBL/GenBank/DDBJ whole genome shotgun (WGS) entry which is preliminary data.</text>
</comment>
<proteinExistence type="predicted"/>